<evidence type="ECO:0000313" key="1">
    <source>
        <dbReference type="EMBL" id="GAU98418.1"/>
    </source>
</evidence>
<name>A0A1D1VIW1_RAMVA</name>
<protein>
    <submittedName>
        <fullName evidence="1">Uncharacterized protein</fullName>
    </submittedName>
</protein>
<dbReference type="EMBL" id="BDGG01000004">
    <property type="protein sequence ID" value="GAU98418.1"/>
    <property type="molecule type" value="Genomic_DNA"/>
</dbReference>
<sequence>MGLLMGFQLVEFGESPSAAVAFVRPAIGVSMGVISQVPWGCKSSATDGTFVRSFLRIRKCHLTIIARSVSATAFRLWTSRSLRSYIGMGHPMVIQVRARSESFSALFAFMRLFS</sequence>
<organism evidence="1 2">
    <name type="scientific">Ramazzottius varieornatus</name>
    <name type="common">Water bear</name>
    <name type="synonym">Tardigrade</name>
    <dbReference type="NCBI Taxonomy" id="947166"/>
    <lineage>
        <taxon>Eukaryota</taxon>
        <taxon>Metazoa</taxon>
        <taxon>Ecdysozoa</taxon>
        <taxon>Tardigrada</taxon>
        <taxon>Eutardigrada</taxon>
        <taxon>Parachela</taxon>
        <taxon>Hypsibioidea</taxon>
        <taxon>Ramazzottiidae</taxon>
        <taxon>Ramazzottius</taxon>
    </lineage>
</organism>
<accession>A0A1D1VIW1</accession>
<evidence type="ECO:0000313" key="2">
    <source>
        <dbReference type="Proteomes" id="UP000186922"/>
    </source>
</evidence>
<comment type="caution">
    <text evidence="1">The sequence shown here is derived from an EMBL/GenBank/DDBJ whole genome shotgun (WGS) entry which is preliminary data.</text>
</comment>
<dbReference type="AlphaFoldDB" id="A0A1D1VIW1"/>
<dbReference type="Proteomes" id="UP000186922">
    <property type="component" value="Unassembled WGS sequence"/>
</dbReference>
<reference evidence="1 2" key="1">
    <citation type="journal article" date="2016" name="Nat. Commun.">
        <title>Extremotolerant tardigrade genome and improved radiotolerance of human cultured cells by tardigrade-unique protein.</title>
        <authorList>
            <person name="Hashimoto T."/>
            <person name="Horikawa D.D."/>
            <person name="Saito Y."/>
            <person name="Kuwahara H."/>
            <person name="Kozuka-Hata H."/>
            <person name="Shin-I T."/>
            <person name="Minakuchi Y."/>
            <person name="Ohishi K."/>
            <person name="Motoyama A."/>
            <person name="Aizu T."/>
            <person name="Enomoto A."/>
            <person name="Kondo K."/>
            <person name="Tanaka S."/>
            <person name="Hara Y."/>
            <person name="Koshikawa S."/>
            <person name="Sagara H."/>
            <person name="Miura T."/>
            <person name="Yokobori S."/>
            <person name="Miyagawa K."/>
            <person name="Suzuki Y."/>
            <person name="Kubo T."/>
            <person name="Oyama M."/>
            <person name="Kohara Y."/>
            <person name="Fujiyama A."/>
            <person name="Arakawa K."/>
            <person name="Katayama T."/>
            <person name="Toyoda A."/>
            <person name="Kunieda T."/>
        </authorList>
    </citation>
    <scope>NUCLEOTIDE SEQUENCE [LARGE SCALE GENOMIC DNA]</scope>
    <source>
        <strain evidence="1 2">YOKOZUNA-1</strain>
    </source>
</reference>
<proteinExistence type="predicted"/>
<keyword evidence="2" id="KW-1185">Reference proteome</keyword>
<gene>
    <name evidence="1" type="primary">RvY_09570-1</name>
    <name evidence="1" type="synonym">RvY_09570.1</name>
    <name evidence="1" type="ORF">RvY_09570</name>
</gene>